<name>A0A3E0KVD3_9CHRO</name>
<protein>
    <submittedName>
        <fullName evidence="1">Uncharacterized protein</fullName>
    </submittedName>
</protein>
<gene>
    <name evidence="1" type="ORF">DWQ54_25820</name>
</gene>
<comment type="caution">
    <text evidence="1">The sequence shown here is derived from an EMBL/GenBank/DDBJ whole genome shotgun (WGS) entry which is preliminary data.</text>
</comment>
<proteinExistence type="predicted"/>
<dbReference type="AlphaFoldDB" id="A0A3E0KVD3"/>
<evidence type="ECO:0000313" key="1">
    <source>
        <dbReference type="EMBL" id="REJ38603.1"/>
    </source>
</evidence>
<dbReference type="Proteomes" id="UP000256873">
    <property type="component" value="Unassembled WGS sequence"/>
</dbReference>
<evidence type="ECO:0000313" key="2">
    <source>
        <dbReference type="Proteomes" id="UP000256873"/>
    </source>
</evidence>
<accession>A0A3E0KVD3</accession>
<sequence>MNDKLQKESDGELRALTASLSQFLQEEPTSQENIERIIAQCLQKQTKGRDNARVILDSLSLYLGQENAHLLLGLIKKSIEEPGFLQTLMANIDADVWKFIRILAALYGNSIKEAYSYVENPHGWQLIVPKINYEIISQQWVVNLMIEKVNGEKTIYEDTPSNVVQLARVILESLNNFSAEQASGIIDADELKHFKQICDDFFELFAVNVTDQ</sequence>
<reference evidence="1 2" key="1">
    <citation type="submission" date="2017-10" db="EMBL/GenBank/DDBJ databases">
        <title>A large-scale comparative metagenomic study reveals the eutrophication-driven functional interactions in six Microcystis-epibionts communities.</title>
        <authorList>
            <person name="Li Q."/>
            <person name="Lin F."/>
        </authorList>
    </citation>
    <scope>NUCLEOTIDE SEQUENCE [LARGE SCALE GENOMIC DNA]</scope>
    <source>
        <strain evidence="1">TF09</strain>
    </source>
</reference>
<organism evidence="1 2">
    <name type="scientific">Microcystis flos-aquae TF09</name>
    <dbReference type="NCBI Taxonomy" id="2060473"/>
    <lineage>
        <taxon>Bacteria</taxon>
        <taxon>Bacillati</taxon>
        <taxon>Cyanobacteriota</taxon>
        <taxon>Cyanophyceae</taxon>
        <taxon>Oscillatoriophycideae</taxon>
        <taxon>Chroococcales</taxon>
        <taxon>Microcystaceae</taxon>
        <taxon>Microcystis</taxon>
    </lineage>
</organism>
<dbReference type="EMBL" id="QQWC01000011">
    <property type="protein sequence ID" value="REJ38603.1"/>
    <property type="molecule type" value="Genomic_DNA"/>
</dbReference>